<evidence type="ECO:0000313" key="2">
    <source>
        <dbReference type="Proteomes" id="UP001500167"/>
    </source>
</evidence>
<dbReference type="InterPro" id="IPR041662">
    <property type="entry name" value="SusD-like_2"/>
</dbReference>
<name>A0ABP7ZRU3_9SPHI</name>
<comment type="caution">
    <text evidence="1">The sequence shown here is derived from an EMBL/GenBank/DDBJ whole genome shotgun (WGS) entry which is preliminary data.</text>
</comment>
<dbReference type="InterPro" id="IPR011990">
    <property type="entry name" value="TPR-like_helical_dom_sf"/>
</dbReference>
<dbReference type="RefSeq" id="WP_346084037.1">
    <property type="nucleotide sequence ID" value="NZ_BAAAZK010000002.1"/>
</dbReference>
<keyword evidence="1" id="KW-0449">Lipoprotein</keyword>
<organism evidence="1 2">
    <name type="scientific">Sphingobacterium ginsenosidimutans</name>
    <dbReference type="NCBI Taxonomy" id="687845"/>
    <lineage>
        <taxon>Bacteria</taxon>
        <taxon>Pseudomonadati</taxon>
        <taxon>Bacteroidota</taxon>
        <taxon>Sphingobacteriia</taxon>
        <taxon>Sphingobacteriales</taxon>
        <taxon>Sphingobacteriaceae</taxon>
        <taxon>Sphingobacterium</taxon>
    </lineage>
</organism>
<keyword evidence="2" id="KW-1185">Reference proteome</keyword>
<gene>
    <name evidence="1" type="ORF">GCM10022218_04480</name>
</gene>
<dbReference type="Pfam" id="PF12771">
    <property type="entry name" value="SusD-like_2"/>
    <property type="match status" value="1"/>
</dbReference>
<sequence>MKNKVKLLYALCFTAIVGCKTGDDLYISPNNPLDGNLPSMLTAAEVNTFQNVEGDLSRMSSILVQHSVGLNAQYSDVQNYRITQGDFDNVWIGLYTNTMYNLKLMIDKAKITETKSPYYEGIAKVMMALNISLATDLWGDVPYSEAFQWTTGNKTPKLDSQQDVYTSIDKLLADAITDLSVAEDENYYLPAEDDLIFKGDVEKWMKAAYTLRARFLNRTSSKQAGTEAKVLDYLKKGISSNDENMIAPHDENSQNQWGAFQAARRGYLGASNIFVDRLSAKNDPRLAYFLRPNSKKQFIGGDITKESIVPDISVVGPFFAADQNFPIITYYEAKFIEAEVKQRQGGNAAAELNEAIKANVAYVTNGKESASNVANYATATKTDILMEKWVALYNQGIEPYNDYRRTGIPALKPRPQSVGATLPVIPKRYPFPQTTTLYNPNAKNIPMDVAVWWGM</sequence>
<dbReference type="EMBL" id="BAAAZK010000002">
    <property type="protein sequence ID" value="GAA4168779.1"/>
    <property type="molecule type" value="Genomic_DNA"/>
</dbReference>
<protein>
    <submittedName>
        <fullName evidence="1">SusD/RagB family nutrient-binding outer membrane lipoprotein</fullName>
    </submittedName>
</protein>
<accession>A0ABP7ZRU3</accession>
<dbReference type="Gene3D" id="1.25.40.390">
    <property type="match status" value="1"/>
</dbReference>
<dbReference type="Proteomes" id="UP001500167">
    <property type="component" value="Unassembled WGS sequence"/>
</dbReference>
<dbReference type="SUPFAM" id="SSF48452">
    <property type="entry name" value="TPR-like"/>
    <property type="match status" value="1"/>
</dbReference>
<reference evidence="2" key="1">
    <citation type="journal article" date="2019" name="Int. J. Syst. Evol. Microbiol.">
        <title>The Global Catalogue of Microorganisms (GCM) 10K type strain sequencing project: providing services to taxonomists for standard genome sequencing and annotation.</title>
        <authorList>
            <consortium name="The Broad Institute Genomics Platform"/>
            <consortium name="The Broad Institute Genome Sequencing Center for Infectious Disease"/>
            <person name="Wu L."/>
            <person name="Ma J."/>
        </authorList>
    </citation>
    <scope>NUCLEOTIDE SEQUENCE [LARGE SCALE GENOMIC DNA]</scope>
    <source>
        <strain evidence="2">JCM 16722</strain>
    </source>
</reference>
<evidence type="ECO:0000313" key="1">
    <source>
        <dbReference type="EMBL" id="GAA4168779.1"/>
    </source>
</evidence>
<proteinExistence type="predicted"/>
<dbReference type="PROSITE" id="PS51257">
    <property type="entry name" value="PROKAR_LIPOPROTEIN"/>
    <property type="match status" value="1"/>
</dbReference>